<dbReference type="Proteomes" id="UP000041254">
    <property type="component" value="Unassembled WGS sequence"/>
</dbReference>
<reference evidence="6 7" key="1">
    <citation type="submission" date="2014-11" db="EMBL/GenBank/DDBJ databases">
        <authorList>
            <person name="Zhu J."/>
            <person name="Qi W."/>
            <person name="Song R."/>
        </authorList>
    </citation>
    <scope>NUCLEOTIDE SEQUENCE [LARGE SCALE GENOMIC DNA]</scope>
</reference>
<dbReference type="InterPro" id="IPR058923">
    <property type="entry name" value="RCC1-like_dom"/>
</dbReference>
<proteinExistence type="predicted"/>
<evidence type="ECO:0000256" key="4">
    <source>
        <dbReference type="SAM" id="Phobius"/>
    </source>
</evidence>
<feature type="transmembrane region" description="Helical" evidence="4">
    <location>
        <begin position="572"/>
        <end position="589"/>
    </location>
</feature>
<sequence length="1365" mass="148831">MSFRPFQTFRRQTFRPGVLRSERQIAAANIVFSIFKADRAEEEIEEELSRKRRRKGLRKYLPFLPEVQAGESRYLSILLLEVFASGFSRAVFFKVLQKACGYDDAVFLLLIGMSLPFLKAFSHVFSILTCPKLTAIASNAMLVVALVFITAFAAVQGSSPVDRFVFTLLIWPWFVVLDAIARLYIGRDKKALPFKIFHLPLFAIIGVTAEILSLFALPALTVTQYVALHCLELPLGAILTRIVFRRTNQSRHTLLLVGITVMVVMCLASDELVKEMISRGKGPQLSAQVEQVATTTGPPGAPIYVYPDEERPKAATASLSHEWQRGQAAFLSVSFMQACILVVVSRVLLLVRNYYVKHRLMKVNKAIKLPPPPLPDRLFHPYAKQEAWAKKEGEDGSDDDEQGDDIVDEKETYERTGERLPDVRSSLPPKYRFSGFPEPMQRSIEILFSTCFYESALHTLGRKGTRDLHFLSDFLYGLPLVAFWTRQDRVRGERGAEGLLDQLGPSSVGRGVLIGLLVGLFSLSLTALPWANAAVLFDRASPPSSWPVRVVFVMAPCVLVDTLYIHPQPSSLGLALVAVLLMLVVSYRQKVYEEYHRQELLQLTNEAIRLSPATMRTPQKRVLGQIWDNTSTADYEWHLINTLIHKGQNIRNLVEAVRKQMGASGGASAIIDPSPAATAAWRLAASLVMRAVRKQKREREKEVRIQFEVYSDIQQMVHKLVDRAVDEAEFRGPQMQIALHFCLMNDQRRGIRRLRAYVQARKHRRSLAQLYTPNVNSQATKGGIFRHIAERVTKQQQLRPPPLPLPPTTPSTQHFLRNILSAWGGGGGGGDAYVHDRSPMALSQIEEGTPSVSSPPSRGVTGLLARQFATYEGVRSRRGSVALGAGVPPPPAPVRGWGTMEAAAKQMAAKQAEERLDDVVFAFGESSRGQLGVTQRMVDASVVVSVTDLRRHSLLGVAAGGCTSFAVTTDGRVYAFGTNRGLQLGLRRDQRGSSEPMRIKLLRDYTIVQIACGPSPVNSHTLALTAEGLLLSFGTSPKGALGLGADVVEALPTAVPLSRGVPIRQIAAGARHSVLCTDQGFVYTMGDGKNGQLGLGDFDNRWIPTRIEVLTGEGETACLVAAGDDHTLIACTSGNIYSFGLGSSGQLGLGKVLSQSTPQRIDKIRGTPVSMAGGSHHSLVVIRPTSPSPQPPSPASPFGLAPEGDSPLPPSPPGVSKAPTRTYGFGANSQGQLGLGRSSESRLVPVLLPFAVTESMTQVVAASAHSLFLNEMGQIFACGANEWGQLGFLRPGSPLLPKLYATASKDKPVGALGMPLGVGDASRVQGRASGHGERAIYEPLVVSSLSFIHAKFLATADSHTLCLGM</sequence>
<feature type="transmembrane region" description="Helical" evidence="4">
    <location>
        <begin position="512"/>
        <end position="531"/>
    </location>
</feature>
<dbReference type="InterPro" id="IPR000408">
    <property type="entry name" value="Reg_chr_condens"/>
</dbReference>
<evidence type="ECO:0000313" key="6">
    <source>
        <dbReference type="EMBL" id="CEM38389.1"/>
    </source>
</evidence>
<gene>
    <name evidence="6" type="ORF">Vbra_6556</name>
</gene>
<evidence type="ECO:0000256" key="3">
    <source>
        <dbReference type="SAM" id="MobiDB-lite"/>
    </source>
</evidence>
<dbReference type="VEuPathDB" id="CryptoDB:Vbra_6556"/>
<feature type="transmembrane region" description="Helical" evidence="4">
    <location>
        <begin position="197"/>
        <end position="220"/>
    </location>
</feature>
<feature type="repeat" description="RCC1" evidence="2">
    <location>
        <begin position="971"/>
        <end position="1023"/>
    </location>
</feature>
<feature type="transmembrane region" description="Helical" evidence="4">
    <location>
        <begin position="164"/>
        <end position="185"/>
    </location>
</feature>
<dbReference type="Pfam" id="PF00415">
    <property type="entry name" value="RCC1"/>
    <property type="match status" value="1"/>
</dbReference>
<dbReference type="PRINTS" id="PR00633">
    <property type="entry name" value="RCCNDNSATION"/>
</dbReference>
<feature type="transmembrane region" description="Helical" evidence="4">
    <location>
        <begin position="546"/>
        <end position="565"/>
    </location>
</feature>
<dbReference type="STRING" id="1169540.A0A0G4H3V7"/>
<feature type="repeat" description="RCC1" evidence="2">
    <location>
        <begin position="1080"/>
        <end position="1133"/>
    </location>
</feature>
<feature type="compositionally biased region" description="Pro residues" evidence="3">
    <location>
        <begin position="1186"/>
        <end position="1195"/>
    </location>
</feature>
<feature type="region of interest" description="Disordered" evidence="3">
    <location>
        <begin position="1180"/>
        <end position="1236"/>
    </location>
</feature>
<dbReference type="PANTHER" id="PTHR22872">
    <property type="entry name" value="BTK-BINDING PROTEIN-RELATED"/>
    <property type="match status" value="1"/>
</dbReference>
<dbReference type="PROSITE" id="PS50012">
    <property type="entry name" value="RCC1_3"/>
    <property type="match status" value="6"/>
</dbReference>
<feature type="repeat" description="RCC1" evidence="2">
    <location>
        <begin position="1134"/>
        <end position="1184"/>
    </location>
</feature>
<evidence type="ECO:0000256" key="2">
    <source>
        <dbReference type="PROSITE-ProRule" id="PRU00235"/>
    </source>
</evidence>
<protein>
    <recommendedName>
        <fullName evidence="5">RCC1-like domain-containing protein</fullName>
    </recommendedName>
</protein>
<dbReference type="OrthoDB" id="434586at2759"/>
<feature type="repeat" description="RCC1" evidence="2">
    <location>
        <begin position="1220"/>
        <end position="1272"/>
    </location>
</feature>
<evidence type="ECO:0000259" key="5">
    <source>
        <dbReference type="Pfam" id="PF25390"/>
    </source>
</evidence>
<keyword evidence="7" id="KW-1185">Reference proteome</keyword>
<name>A0A0G4H3V7_VITBC</name>
<keyword evidence="4" id="KW-0812">Transmembrane</keyword>
<evidence type="ECO:0000256" key="1">
    <source>
        <dbReference type="ARBA" id="ARBA00022737"/>
    </source>
</evidence>
<dbReference type="InterPro" id="IPR009091">
    <property type="entry name" value="RCC1/BLIP-II"/>
</dbReference>
<feature type="transmembrane region" description="Helical" evidence="4">
    <location>
        <begin position="140"/>
        <end position="158"/>
    </location>
</feature>
<dbReference type="SUPFAM" id="SSF50985">
    <property type="entry name" value="RCC1/BLIP-II"/>
    <property type="match status" value="2"/>
</dbReference>
<feature type="transmembrane region" description="Helical" evidence="4">
    <location>
        <begin position="253"/>
        <end position="273"/>
    </location>
</feature>
<dbReference type="InParanoid" id="A0A0G4H3V7"/>
<feature type="domain" description="RCC1-like" evidence="5">
    <location>
        <begin position="920"/>
        <end position="1181"/>
    </location>
</feature>
<feature type="repeat" description="RCC1" evidence="2">
    <location>
        <begin position="918"/>
        <end position="970"/>
    </location>
</feature>
<feature type="repeat" description="RCC1" evidence="2">
    <location>
        <begin position="1028"/>
        <end position="1079"/>
    </location>
</feature>
<dbReference type="Pfam" id="PF25390">
    <property type="entry name" value="WD40_RLD"/>
    <property type="match status" value="1"/>
</dbReference>
<feature type="transmembrane region" description="Helical" evidence="4">
    <location>
        <begin position="74"/>
        <end position="93"/>
    </location>
</feature>
<dbReference type="OMA" id="EWHLINT"/>
<keyword evidence="1" id="KW-0677">Repeat</keyword>
<evidence type="ECO:0000313" key="7">
    <source>
        <dbReference type="Proteomes" id="UP000041254"/>
    </source>
</evidence>
<keyword evidence="4" id="KW-0472">Membrane</keyword>
<organism evidence="6 7">
    <name type="scientific">Vitrella brassicaformis (strain CCMP3155)</name>
    <dbReference type="NCBI Taxonomy" id="1169540"/>
    <lineage>
        <taxon>Eukaryota</taxon>
        <taxon>Sar</taxon>
        <taxon>Alveolata</taxon>
        <taxon>Colpodellida</taxon>
        <taxon>Vitrellaceae</taxon>
        <taxon>Vitrella</taxon>
    </lineage>
</organism>
<accession>A0A0G4H3V7</accession>
<dbReference type="EMBL" id="CDMY01000982">
    <property type="protein sequence ID" value="CEM38389.1"/>
    <property type="molecule type" value="Genomic_DNA"/>
</dbReference>
<feature type="transmembrane region" description="Helical" evidence="4">
    <location>
        <begin position="105"/>
        <end position="128"/>
    </location>
</feature>
<dbReference type="InterPro" id="IPR051625">
    <property type="entry name" value="Signaling_Regulatory_Domain"/>
</dbReference>
<keyword evidence="4" id="KW-1133">Transmembrane helix</keyword>
<feature type="transmembrane region" description="Helical" evidence="4">
    <location>
        <begin position="328"/>
        <end position="351"/>
    </location>
</feature>
<dbReference type="Gene3D" id="2.130.10.30">
    <property type="entry name" value="Regulator of chromosome condensation 1/beta-lactamase-inhibitor protein II"/>
    <property type="match status" value="3"/>
</dbReference>
<feature type="transmembrane region" description="Helical" evidence="4">
    <location>
        <begin position="226"/>
        <end position="244"/>
    </location>
</feature>